<feature type="active site" evidence="4">
    <location>
        <position position="53"/>
    </location>
</feature>
<evidence type="ECO:0000256" key="2">
    <source>
        <dbReference type="ARBA" id="ARBA00047806"/>
    </source>
</evidence>
<evidence type="ECO:0000313" key="8">
    <source>
        <dbReference type="Proteomes" id="UP000192796"/>
    </source>
</evidence>
<dbReference type="EMBL" id="LVYD01000079">
    <property type="protein sequence ID" value="OQP59476.1"/>
    <property type="molecule type" value="Genomic_DNA"/>
</dbReference>
<organism evidence="7 8">
    <name type="scientific">Niastella vici</name>
    <dbReference type="NCBI Taxonomy" id="1703345"/>
    <lineage>
        <taxon>Bacteria</taxon>
        <taxon>Pseudomonadati</taxon>
        <taxon>Bacteroidota</taxon>
        <taxon>Chitinophagia</taxon>
        <taxon>Chitinophagales</taxon>
        <taxon>Chitinophagaceae</taxon>
        <taxon>Niastella</taxon>
    </lineage>
</organism>
<dbReference type="OrthoDB" id="4174719at2"/>
<dbReference type="InterPro" id="IPR036509">
    <property type="entry name" value="Met_Sox_Rdtase_MsrA_sf"/>
</dbReference>
<comment type="caution">
    <text evidence="7">The sequence shown here is derived from an EMBL/GenBank/DDBJ whole genome shotgun (WGS) entry which is preliminary data.</text>
</comment>
<feature type="signal peptide" evidence="5">
    <location>
        <begin position="1"/>
        <end position="19"/>
    </location>
</feature>
<name>A0A1V9FMJ6_9BACT</name>
<dbReference type="PANTHER" id="PTHR43774">
    <property type="entry name" value="PEPTIDE METHIONINE SULFOXIDE REDUCTASE"/>
    <property type="match status" value="1"/>
</dbReference>
<dbReference type="PROSITE" id="PS51257">
    <property type="entry name" value="PROKAR_LIPOPROTEIN"/>
    <property type="match status" value="1"/>
</dbReference>
<sequence>MKLLFTGVLVTLATLFSCAQKQNAKKNISKDMTTTTNGSVNTTTDTATFGTGCFWCTEAIFQELEGVIKSTSGYSGGHVANPSYKEVCTGTTGHAEVIQVVYDPKKITYDELLEVFWKTHDPTTLNRQGNDVGPQYRSVIFYHNNEQKEKAEKYKAELDKSGAFINPIVTEISPYTKFYAAENYHQDYFNQNGSQPYCNFVIRPKVEKFQKVFKSKLKHE</sequence>
<keyword evidence="8" id="KW-1185">Reference proteome</keyword>
<dbReference type="PANTHER" id="PTHR43774:SF1">
    <property type="entry name" value="PEPTIDE METHIONINE SULFOXIDE REDUCTASE MSRA 2"/>
    <property type="match status" value="1"/>
</dbReference>
<evidence type="ECO:0000256" key="1">
    <source>
        <dbReference type="ARBA" id="ARBA00023002"/>
    </source>
</evidence>
<evidence type="ECO:0000313" key="7">
    <source>
        <dbReference type="EMBL" id="OQP59476.1"/>
    </source>
</evidence>
<evidence type="ECO:0000256" key="4">
    <source>
        <dbReference type="HAMAP-Rule" id="MF_01401"/>
    </source>
</evidence>
<dbReference type="AlphaFoldDB" id="A0A1V9FMJ6"/>
<dbReference type="EC" id="1.8.4.11" evidence="4"/>
<comment type="catalytic activity">
    <reaction evidence="3 4">
        <text>[thioredoxin]-disulfide + L-methionine + H2O = L-methionine (S)-S-oxide + [thioredoxin]-dithiol</text>
        <dbReference type="Rhea" id="RHEA:19993"/>
        <dbReference type="Rhea" id="RHEA-COMP:10698"/>
        <dbReference type="Rhea" id="RHEA-COMP:10700"/>
        <dbReference type="ChEBI" id="CHEBI:15377"/>
        <dbReference type="ChEBI" id="CHEBI:29950"/>
        <dbReference type="ChEBI" id="CHEBI:50058"/>
        <dbReference type="ChEBI" id="CHEBI:57844"/>
        <dbReference type="ChEBI" id="CHEBI:58772"/>
        <dbReference type="EC" id="1.8.4.11"/>
    </reaction>
</comment>
<evidence type="ECO:0000256" key="3">
    <source>
        <dbReference type="ARBA" id="ARBA00048782"/>
    </source>
</evidence>
<dbReference type="NCBIfam" id="TIGR00401">
    <property type="entry name" value="msrA"/>
    <property type="match status" value="1"/>
</dbReference>
<comment type="function">
    <text evidence="4">Has an important function as a repair enzyme for proteins that have been inactivated by oxidation. Catalyzes the reversible oxidation-reduction of methionine sulfoxide in proteins to methionine.</text>
</comment>
<dbReference type="STRING" id="1703345.A3860_37655"/>
<evidence type="ECO:0000256" key="5">
    <source>
        <dbReference type="SAM" id="SignalP"/>
    </source>
</evidence>
<keyword evidence="5" id="KW-0732">Signal</keyword>
<comment type="similarity">
    <text evidence="4">Belongs to the MsrA Met sulfoxide reductase family.</text>
</comment>
<evidence type="ECO:0000259" key="6">
    <source>
        <dbReference type="Pfam" id="PF01625"/>
    </source>
</evidence>
<feature type="domain" description="Peptide methionine sulphoxide reductase MsrA" evidence="6">
    <location>
        <begin position="46"/>
        <end position="199"/>
    </location>
</feature>
<gene>
    <name evidence="4" type="primary">msrA</name>
    <name evidence="7" type="ORF">A3860_37655</name>
</gene>
<keyword evidence="1 4" id="KW-0560">Oxidoreductase</keyword>
<dbReference type="GO" id="GO:0008113">
    <property type="term" value="F:peptide-methionine (S)-S-oxide reductase activity"/>
    <property type="evidence" value="ECO:0007669"/>
    <property type="project" value="UniProtKB-UniRule"/>
</dbReference>
<dbReference type="SUPFAM" id="SSF55068">
    <property type="entry name" value="Peptide methionine sulfoxide reductase"/>
    <property type="match status" value="1"/>
</dbReference>
<dbReference type="GO" id="GO:0033744">
    <property type="term" value="F:L-methionine:thioredoxin-disulfide S-oxidoreductase activity"/>
    <property type="evidence" value="ECO:0007669"/>
    <property type="project" value="RHEA"/>
</dbReference>
<feature type="chain" id="PRO_5012325354" description="Peptide methionine sulfoxide reductase MsrA" evidence="5">
    <location>
        <begin position="20"/>
        <end position="220"/>
    </location>
</feature>
<protein>
    <recommendedName>
        <fullName evidence="4">Peptide methionine sulfoxide reductase MsrA</fullName>
        <shortName evidence="4">Protein-methionine-S-oxide reductase</shortName>
        <ecNumber evidence="4">1.8.4.11</ecNumber>
    </recommendedName>
    <alternativeName>
        <fullName evidence="4">Peptide-methionine (S)-S-oxide reductase</fullName>
        <shortName evidence="4">Peptide Met(O) reductase</shortName>
    </alternativeName>
</protein>
<accession>A0A1V9FMJ6</accession>
<dbReference type="InterPro" id="IPR002569">
    <property type="entry name" value="Met_Sox_Rdtase_MsrA_dom"/>
</dbReference>
<dbReference type="Gene3D" id="3.30.1060.10">
    <property type="entry name" value="Peptide methionine sulphoxide reductase MsrA"/>
    <property type="match status" value="1"/>
</dbReference>
<dbReference type="HAMAP" id="MF_01401">
    <property type="entry name" value="MsrA"/>
    <property type="match status" value="1"/>
</dbReference>
<dbReference type="Pfam" id="PF01625">
    <property type="entry name" value="PMSR"/>
    <property type="match status" value="1"/>
</dbReference>
<proteinExistence type="inferred from homology"/>
<dbReference type="Proteomes" id="UP000192796">
    <property type="component" value="Unassembled WGS sequence"/>
</dbReference>
<comment type="catalytic activity">
    <reaction evidence="2 4">
        <text>L-methionyl-[protein] + [thioredoxin]-disulfide + H2O = L-methionyl-(S)-S-oxide-[protein] + [thioredoxin]-dithiol</text>
        <dbReference type="Rhea" id="RHEA:14217"/>
        <dbReference type="Rhea" id="RHEA-COMP:10698"/>
        <dbReference type="Rhea" id="RHEA-COMP:10700"/>
        <dbReference type="Rhea" id="RHEA-COMP:12313"/>
        <dbReference type="Rhea" id="RHEA-COMP:12315"/>
        <dbReference type="ChEBI" id="CHEBI:15377"/>
        <dbReference type="ChEBI" id="CHEBI:16044"/>
        <dbReference type="ChEBI" id="CHEBI:29950"/>
        <dbReference type="ChEBI" id="CHEBI:44120"/>
        <dbReference type="ChEBI" id="CHEBI:50058"/>
        <dbReference type="EC" id="1.8.4.11"/>
    </reaction>
</comment>
<dbReference type="RefSeq" id="WP_081154746.1">
    <property type="nucleotide sequence ID" value="NZ_LVYD01000079.1"/>
</dbReference>
<reference evidence="7 8" key="1">
    <citation type="submission" date="2016-03" db="EMBL/GenBank/DDBJ databases">
        <title>Niastella vici sp. nov., isolated from farmland soil.</title>
        <authorList>
            <person name="Chen L."/>
            <person name="Wang D."/>
            <person name="Yang S."/>
            <person name="Wang G."/>
        </authorList>
    </citation>
    <scope>NUCLEOTIDE SEQUENCE [LARGE SCALE GENOMIC DNA]</scope>
    <source>
        <strain evidence="7 8">DJ57</strain>
    </source>
</reference>